<feature type="region of interest" description="Disordered" evidence="1">
    <location>
        <begin position="686"/>
        <end position="711"/>
    </location>
</feature>
<feature type="compositionally biased region" description="Basic and acidic residues" evidence="1">
    <location>
        <begin position="766"/>
        <end position="780"/>
    </location>
</feature>
<evidence type="ECO:0000256" key="1">
    <source>
        <dbReference type="SAM" id="MobiDB-lite"/>
    </source>
</evidence>
<feature type="compositionally biased region" description="Polar residues" evidence="1">
    <location>
        <begin position="358"/>
        <end position="373"/>
    </location>
</feature>
<feature type="region of interest" description="Disordered" evidence="1">
    <location>
        <begin position="354"/>
        <end position="541"/>
    </location>
</feature>
<dbReference type="RefSeq" id="XP_001193519.3">
    <property type="nucleotide sequence ID" value="XM_001193519.4"/>
</dbReference>
<dbReference type="InterPro" id="IPR011029">
    <property type="entry name" value="DEATH-like_dom_sf"/>
</dbReference>
<dbReference type="Gene3D" id="1.10.533.10">
    <property type="entry name" value="Death Domain, Fas"/>
    <property type="match status" value="1"/>
</dbReference>
<dbReference type="SUPFAM" id="SSF47986">
    <property type="entry name" value="DEATH domain"/>
    <property type="match status" value="1"/>
</dbReference>
<dbReference type="Proteomes" id="UP000007110">
    <property type="component" value="Unassembled WGS sequence"/>
</dbReference>
<reference evidence="3" key="1">
    <citation type="submission" date="2015-02" db="EMBL/GenBank/DDBJ databases">
        <title>Genome sequencing for Strongylocentrotus purpuratus.</title>
        <authorList>
            <person name="Murali S."/>
            <person name="Liu Y."/>
            <person name="Vee V."/>
            <person name="English A."/>
            <person name="Wang M."/>
            <person name="Skinner E."/>
            <person name="Han Y."/>
            <person name="Muzny D.M."/>
            <person name="Worley K.C."/>
            <person name="Gibbs R.A."/>
        </authorList>
    </citation>
    <scope>NUCLEOTIDE SEQUENCE</scope>
</reference>
<keyword evidence="3" id="KW-1185">Reference proteome</keyword>
<evidence type="ECO:0000313" key="3">
    <source>
        <dbReference type="Proteomes" id="UP000007110"/>
    </source>
</evidence>
<evidence type="ECO:0000313" key="2">
    <source>
        <dbReference type="EnsemblMetazoa" id="XP_001193519"/>
    </source>
</evidence>
<feature type="compositionally biased region" description="Polar residues" evidence="1">
    <location>
        <begin position="497"/>
        <end position="507"/>
    </location>
</feature>
<organism evidence="2 3">
    <name type="scientific">Strongylocentrotus purpuratus</name>
    <name type="common">Purple sea urchin</name>
    <dbReference type="NCBI Taxonomy" id="7668"/>
    <lineage>
        <taxon>Eukaryota</taxon>
        <taxon>Metazoa</taxon>
        <taxon>Echinodermata</taxon>
        <taxon>Eleutherozoa</taxon>
        <taxon>Echinozoa</taxon>
        <taxon>Echinoidea</taxon>
        <taxon>Euechinoidea</taxon>
        <taxon>Echinacea</taxon>
        <taxon>Camarodonta</taxon>
        <taxon>Echinidea</taxon>
        <taxon>Strongylocentrotidae</taxon>
        <taxon>Strongylocentrotus</taxon>
    </lineage>
</organism>
<sequence>MMYDNMSWRVLLIHAEKKVNDSILAIIHGVEDELKLEEKVVYKRRYNERDNVATYVVEKMRDLDQDEPHCKAIIFLSSRLCEVMKNNKEISQTFQDLILKDQGTSRNERRLALLWDKDLTPSDPIFQEAFSQRFVEHFRLNNFGVKCRADPSDMKLPSFVKAILKQWIGPGDSQSEAAASSGIPMRDDATLEIDSVHIVHGGDKAAKQAVREISTELEDGFQLMDPTKYKLYNRIQDQQIPEIVMLEVQSIIRNDGPNTLGVITWCQRLLDIMTGSPHKDRFEALILSASMKRVVHMCLVNRHKIFTAFPKMADLMIISLERHEDGTIDTTDLINRVKLALDHHTGNMSGVEKAFDSTEANPPSGAQDTSHQLPNDERKMSEPSYLSSQEGKVQMRTSPIPPGLSSTMGLIGNPSNQNQQGGRVVPSAHSSHSKDLAGYTSGGKCNPGNGQPINAQPSSGGRSENQDWKIVGANGDSWNSHLPMEGYVHQSRPPLTPSQSDSSQAGHQASGHLPTSRDSSSGVYHQATASKSSSNTDKYLANGDSMPLTSIHSLPYGSKEPVLPTSDATFECPSGFNPSSNGSQYPAAAGPNNVCTPSRNGHYPAAEIPPNIRPAPRDDGMQRPSGNKIPRRDNTGDIHMSEPEAPAASLHQEYPSGITPSVVSTAPSEGSWQHQFASLETNPNPINTSQGPASLPATTSFNNTSHGSGGKPFVQVAEDNPHECTNPNSKDAFQQEDFREGFGQKLPVNAIGPEFHSLPPLRAGQRVRDEGNTNDDERVHTTPPRINSPRRPLFTTDFPEEPKDPPDFPIKDMDYRCREMLKIMLDPETNTGSDWKVFAYYYKMRFEEVRYVDSLTKSSTLYLFNWLHEKRPELTCGDFKKCAEIHQRLDVVRKMTKFNY</sequence>
<feature type="region of interest" description="Disordered" evidence="1">
    <location>
        <begin position="765"/>
        <end position="809"/>
    </location>
</feature>
<dbReference type="GeneID" id="756105"/>
<protein>
    <submittedName>
        <fullName evidence="2">Uncharacterized protein</fullName>
    </submittedName>
</protein>
<feature type="compositionally biased region" description="Polar residues" evidence="1">
    <location>
        <begin position="404"/>
        <end position="421"/>
    </location>
</feature>
<dbReference type="AlphaFoldDB" id="A0A7M7G164"/>
<feature type="compositionally biased region" description="Polar residues" evidence="1">
    <location>
        <begin position="448"/>
        <end position="463"/>
    </location>
</feature>
<feature type="compositionally biased region" description="Polar residues" evidence="1">
    <location>
        <begin position="686"/>
        <end position="706"/>
    </location>
</feature>
<feature type="compositionally biased region" description="Basic and acidic residues" evidence="1">
    <location>
        <begin position="800"/>
        <end position="809"/>
    </location>
</feature>
<proteinExistence type="predicted"/>
<accession>A0A7M7G164</accession>
<name>A0A7M7G164_STRPU</name>
<dbReference type="KEGG" id="spu:756105"/>
<feature type="compositionally biased region" description="Polar residues" evidence="1">
    <location>
        <begin position="384"/>
        <end position="397"/>
    </location>
</feature>
<dbReference type="InParanoid" id="A0A7M7G164"/>
<feature type="region of interest" description="Disordered" evidence="1">
    <location>
        <begin position="606"/>
        <end position="671"/>
    </location>
</feature>
<dbReference type="EnsemblMetazoa" id="XM_001193519">
    <property type="protein sequence ID" value="XP_001193519"/>
    <property type="gene ID" value="LOC756105"/>
</dbReference>
<reference evidence="2" key="2">
    <citation type="submission" date="2021-01" db="UniProtKB">
        <authorList>
            <consortium name="EnsemblMetazoa"/>
        </authorList>
    </citation>
    <scope>IDENTIFICATION</scope>
</reference>
<dbReference type="OrthoDB" id="10352921at2759"/>
<feature type="compositionally biased region" description="Basic and acidic residues" evidence="1">
    <location>
        <begin position="630"/>
        <end position="642"/>
    </location>
</feature>
<feature type="compositionally biased region" description="Polar residues" evidence="1">
    <location>
        <begin position="516"/>
        <end position="537"/>
    </location>
</feature>
<feature type="compositionally biased region" description="Polar residues" evidence="1">
    <location>
        <begin position="658"/>
        <end position="671"/>
    </location>
</feature>
<dbReference type="OMA" id="VKCRADP"/>